<gene>
    <name evidence="1" type="ORF">PYH38_001674</name>
</gene>
<evidence type="ECO:0000313" key="2">
    <source>
        <dbReference type="Proteomes" id="UP001235547"/>
    </source>
</evidence>
<evidence type="ECO:0000313" key="1">
    <source>
        <dbReference type="EMBL" id="WEX80263.1"/>
    </source>
</evidence>
<dbReference type="Proteomes" id="UP001235547">
    <property type="component" value="Chromosome 2"/>
</dbReference>
<protein>
    <submittedName>
        <fullName evidence="1">Uncharacterized protein</fullName>
    </submittedName>
</protein>
<dbReference type="EMBL" id="CP120370">
    <property type="protein sequence ID" value="WEX80263.1"/>
    <property type="molecule type" value="Genomic_DNA"/>
</dbReference>
<reference evidence="1 2" key="1">
    <citation type="submission" date="2023-03" db="EMBL/GenBank/DDBJ databases">
        <authorList>
            <person name="Kaur S."/>
            <person name="Espinosa-Saiz D."/>
            <person name="Velazquez E."/>
            <person name="Menendez E."/>
            <person name="diCenzo G.C."/>
        </authorList>
    </citation>
    <scope>NUCLEOTIDE SEQUENCE [LARGE SCALE GENOMIC DNA]</scope>
    <source>
        <strain evidence="1 2">LMG 27395</strain>
    </source>
</reference>
<proteinExistence type="predicted"/>
<sequence length="82" mass="8759">MALDLAQNSLMQRQRLLLSVFLFGRMIVGNGGILADNLARSLPISIHGDSPRAGSSGISMTMNAVEIDSPAWTPAREASFSQ</sequence>
<organism evidence="1 2">
    <name type="scientific">Sinorhizobium numidicum</name>
    <dbReference type="NCBI Taxonomy" id="680248"/>
    <lineage>
        <taxon>Bacteria</taxon>
        <taxon>Pseudomonadati</taxon>
        <taxon>Pseudomonadota</taxon>
        <taxon>Alphaproteobacteria</taxon>
        <taxon>Hyphomicrobiales</taxon>
        <taxon>Rhizobiaceae</taxon>
        <taxon>Sinorhizobium/Ensifer group</taxon>
        <taxon>Sinorhizobium</taxon>
    </lineage>
</organism>
<dbReference type="RefSeq" id="WP_280730964.1">
    <property type="nucleotide sequence ID" value="NZ_CP120367.1"/>
</dbReference>
<accession>A0ABY8CU68</accession>
<name>A0ABY8CU68_9HYPH</name>
<keyword evidence="2" id="KW-1185">Reference proteome</keyword>